<evidence type="ECO:0000313" key="2">
    <source>
        <dbReference type="Proteomes" id="UP001055811"/>
    </source>
</evidence>
<accession>A0ACB9HCG1</accession>
<reference evidence="1 2" key="2">
    <citation type="journal article" date="2022" name="Mol. Ecol. Resour.">
        <title>The genomes of chicory, endive, great burdock and yacon provide insights into Asteraceae paleo-polyploidization history and plant inulin production.</title>
        <authorList>
            <person name="Fan W."/>
            <person name="Wang S."/>
            <person name="Wang H."/>
            <person name="Wang A."/>
            <person name="Jiang F."/>
            <person name="Liu H."/>
            <person name="Zhao H."/>
            <person name="Xu D."/>
            <person name="Zhang Y."/>
        </authorList>
    </citation>
    <scope>NUCLEOTIDE SEQUENCE [LARGE SCALE GENOMIC DNA]</scope>
    <source>
        <strain evidence="2">cv. Punajuju</strain>
        <tissue evidence="1">Leaves</tissue>
    </source>
</reference>
<organism evidence="1 2">
    <name type="scientific">Cichorium intybus</name>
    <name type="common">Chicory</name>
    <dbReference type="NCBI Taxonomy" id="13427"/>
    <lineage>
        <taxon>Eukaryota</taxon>
        <taxon>Viridiplantae</taxon>
        <taxon>Streptophyta</taxon>
        <taxon>Embryophyta</taxon>
        <taxon>Tracheophyta</taxon>
        <taxon>Spermatophyta</taxon>
        <taxon>Magnoliopsida</taxon>
        <taxon>eudicotyledons</taxon>
        <taxon>Gunneridae</taxon>
        <taxon>Pentapetalae</taxon>
        <taxon>asterids</taxon>
        <taxon>campanulids</taxon>
        <taxon>Asterales</taxon>
        <taxon>Asteraceae</taxon>
        <taxon>Cichorioideae</taxon>
        <taxon>Cichorieae</taxon>
        <taxon>Cichoriinae</taxon>
        <taxon>Cichorium</taxon>
    </lineage>
</organism>
<sequence>MSYKSPYGGSCYPYSSMAVLLAIESSLAPASQHYFFSNISGLITGQPLPDQLRPPGCHRLITSFSTLGAGFSIGLDELS</sequence>
<name>A0ACB9HCG1_CICIN</name>
<dbReference type="Proteomes" id="UP001055811">
    <property type="component" value="Linkage Group LG01"/>
</dbReference>
<reference evidence="2" key="1">
    <citation type="journal article" date="2022" name="Mol. Ecol. Resour.">
        <title>The genomes of chicory, endive, great burdock and yacon provide insights into Asteraceae palaeo-polyploidization history and plant inulin production.</title>
        <authorList>
            <person name="Fan W."/>
            <person name="Wang S."/>
            <person name="Wang H."/>
            <person name="Wang A."/>
            <person name="Jiang F."/>
            <person name="Liu H."/>
            <person name="Zhao H."/>
            <person name="Xu D."/>
            <person name="Zhang Y."/>
        </authorList>
    </citation>
    <scope>NUCLEOTIDE SEQUENCE [LARGE SCALE GENOMIC DNA]</scope>
    <source>
        <strain evidence="2">cv. Punajuju</strain>
    </source>
</reference>
<comment type="caution">
    <text evidence="1">The sequence shown here is derived from an EMBL/GenBank/DDBJ whole genome shotgun (WGS) entry which is preliminary data.</text>
</comment>
<gene>
    <name evidence="1" type="ORF">L2E82_06751</name>
</gene>
<evidence type="ECO:0000313" key="1">
    <source>
        <dbReference type="EMBL" id="KAI3792860.1"/>
    </source>
</evidence>
<dbReference type="EMBL" id="CM042009">
    <property type="protein sequence ID" value="KAI3792860.1"/>
    <property type="molecule type" value="Genomic_DNA"/>
</dbReference>
<protein>
    <submittedName>
        <fullName evidence="1">Uncharacterized protein</fullName>
    </submittedName>
</protein>
<proteinExistence type="predicted"/>
<keyword evidence="2" id="KW-1185">Reference proteome</keyword>